<dbReference type="EC" id="2.7.11.1" evidence="1"/>
<evidence type="ECO:0000256" key="3">
    <source>
        <dbReference type="ARBA" id="ARBA00022679"/>
    </source>
</evidence>
<dbReference type="Proteomes" id="UP000886124">
    <property type="component" value="Unassembled WGS sequence"/>
</dbReference>
<reference evidence="9" key="1">
    <citation type="journal article" date="2020" name="mSystems">
        <title>Genome- and Community-Level Interaction Insights into Carbon Utilization and Element Cycling Functions of Hydrothermarchaeota in Hydrothermal Sediment.</title>
        <authorList>
            <person name="Zhou Z."/>
            <person name="Liu Y."/>
            <person name="Xu W."/>
            <person name="Pan J."/>
            <person name="Luo Z.H."/>
            <person name="Li M."/>
        </authorList>
    </citation>
    <scope>NUCLEOTIDE SEQUENCE [LARGE SCALE GENOMIC DNA]</scope>
    <source>
        <strain evidence="9">HyVt-527</strain>
    </source>
</reference>
<dbReference type="InterPro" id="IPR008271">
    <property type="entry name" value="Ser/Thr_kinase_AS"/>
</dbReference>
<dbReference type="InterPro" id="IPR011009">
    <property type="entry name" value="Kinase-like_dom_sf"/>
</dbReference>
<dbReference type="FunFam" id="1.10.510.10:FF:000021">
    <property type="entry name" value="Serine/threonine protein kinase"/>
    <property type="match status" value="1"/>
</dbReference>
<dbReference type="PROSITE" id="PS50011">
    <property type="entry name" value="PROTEIN_KINASE_DOM"/>
    <property type="match status" value="1"/>
</dbReference>
<dbReference type="CDD" id="cd14014">
    <property type="entry name" value="STKc_PknB_like"/>
    <property type="match status" value="1"/>
</dbReference>
<dbReference type="SMART" id="SM00220">
    <property type="entry name" value="S_TKc"/>
    <property type="match status" value="1"/>
</dbReference>
<protein>
    <recommendedName>
        <fullName evidence="1">non-specific serine/threonine protein kinase</fullName>
        <ecNumber evidence="1">2.7.11.1</ecNumber>
    </recommendedName>
</protein>
<keyword evidence="5 9" id="KW-0418">Kinase</keyword>
<dbReference type="Gene3D" id="3.30.200.20">
    <property type="entry name" value="Phosphorylase Kinase, domain 1"/>
    <property type="match status" value="1"/>
</dbReference>
<dbReference type="Pfam" id="PF08308">
    <property type="entry name" value="PEGA"/>
    <property type="match status" value="1"/>
</dbReference>
<evidence type="ECO:0000256" key="1">
    <source>
        <dbReference type="ARBA" id="ARBA00012513"/>
    </source>
</evidence>
<dbReference type="Pfam" id="PF00069">
    <property type="entry name" value="Pkinase"/>
    <property type="match status" value="1"/>
</dbReference>
<dbReference type="GO" id="GO:0004674">
    <property type="term" value="F:protein serine/threonine kinase activity"/>
    <property type="evidence" value="ECO:0007669"/>
    <property type="project" value="UniProtKB-KW"/>
</dbReference>
<organism evidence="9">
    <name type="scientific">Caldithrix abyssi</name>
    <dbReference type="NCBI Taxonomy" id="187145"/>
    <lineage>
        <taxon>Bacteria</taxon>
        <taxon>Pseudomonadati</taxon>
        <taxon>Calditrichota</taxon>
        <taxon>Calditrichia</taxon>
        <taxon>Calditrichales</taxon>
        <taxon>Calditrichaceae</taxon>
        <taxon>Caldithrix</taxon>
    </lineage>
</organism>
<evidence type="ECO:0000259" key="8">
    <source>
        <dbReference type="PROSITE" id="PS50011"/>
    </source>
</evidence>
<dbReference type="InterPro" id="IPR013229">
    <property type="entry name" value="PEGA"/>
</dbReference>
<evidence type="ECO:0000256" key="4">
    <source>
        <dbReference type="ARBA" id="ARBA00022741"/>
    </source>
</evidence>
<keyword evidence="7" id="KW-0472">Membrane</keyword>
<gene>
    <name evidence="9" type="ORF">ENJ89_01195</name>
</gene>
<feature type="transmembrane region" description="Helical" evidence="7">
    <location>
        <begin position="313"/>
        <end position="336"/>
    </location>
</feature>
<keyword evidence="7" id="KW-0812">Transmembrane</keyword>
<sequence length="486" mass="54997">MAELQTNEYIGNFKILGKYSEGGMALIYKAVQPSLKRTVILKKLKDPNREIIRRFKKEALLSASFHHENLVSIYDFLYINRNYYLVMEYVDGEDLRTLIDYLAPFPPHLAALIGLDIARALEYTHNRNIIHRDIKPSNILISYEGDVKLIDFGVAKDDVSTRLTLTGMIVGTPAYMSPEQANGEALTIQSDLFSLGILLYEMLTGTKPFFGETNTEILSKLIRNKFLPPERINPEIPRPMRRIIRKALKKDARKRYQNATEMIHDLERVLSWQVRSQKKKLVANFLERLNKARTTTSTSMASAFFARRHPGRAWTVTQALLVLLTLTALGFETLLFQRHHLTWLKLDVNAPVFELRMDQRPARIIGQSSVMLGPMLSGNHRLELRRPESLFSAGYFLSLPANDTTRLTVQLPDTTLPAAIGVNSHPAGADVFIDGQRVGTTPLTALPVSGGAHTLTLKKQGQIKLKRSLSLVPGRSYSLYFDLREP</sequence>
<accession>A0A7V5PMJ7</accession>
<dbReference type="AlphaFoldDB" id="A0A7V5PMJ7"/>
<dbReference type="PANTHER" id="PTHR43289:SF6">
    <property type="entry name" value="SERINE_THREONINE-PROTEIN KINASE NEKL-3"/>
    <property type="match status" value="1"/>
</dbReference>
<evidence type="ECO:0000256" key="2">
    <source>
        <dbReference type="ARBA" id="ARBA00022527"/>
    </source>
</evidence>
<keyword evidence="7" id="KW-1133">Transmembrane helix</keyword>
<dbReference type="InterPro" id="IPR000719">
    <property type="entry name" value="Prot_kinase_dom"/>
</dbReference>
<evidence type="ECO:0000313" key="9">
    <source>
        <dbReference type="EMBL" id="HHJ51783.1"/>
    </source>
</evidence>
<evidence type="ECO:0000256" key="5">
    <source>
        <dbReference type="ARBA" id="ARBA00022777"/>
    </source>
</evidence>
<dbReference type="EMBL" id="DROD01000085">
    <property type="protein sequence ID" value="HHJ51783.1"/>
    <property type="molecule type" value="Genomic_DNA"/>
</dbReference>
<proteinExistence type="predicted"/>
<keyword evidence="3" id="KW-0808">Transferase</keyword>
<dbReference type="SUPFAM" id="SSF56112">
    <property type="entry name" value="Protein kinase-like (PK-like)"/>
    <property type="match status" value="1"/>
</dbReference>
<dbReference type="PROSITE" id="PS00108">
    <property type="entry name" value="PROTEIN_KINASE_ST"/>
    <property type="match status" value="1"/>
</dbReference>
<dbReference type="PANTHER" id="PTHR43289">
    <property type="entry name" value="MITOGEN-ACTIVATED PROTEIN KINASE KINASE KINASE 20-RELATED"/>
    <property type="match status" value="1"/>
</dbReference>
<dbReference type="GO" id="GO:0005524">
    <property type="term" value="F:ATP binding"/>
    <property type="evidence" value="ECO:0007669"/>
    <property type="project" value="UniProtKB-KW"/>
</dbReference>
<comment type="caution">
    <text evidence="9">The sequence shown here is derived from an EMBL/GenBank/DDBJ whole genome shotgun (WGS) entry which is preliminary data.</text>
</comment>
<evidence type="ECO:0000256" key="6">
    <source>
        <dbReference type="ARBA" id="ARBA00022840"/>
    </source>
</evidence>
<keyword evidence="2 9" id="KW-0723">Serine/threonine-protein kinase</keyword>
<keyword evidence="6" id="KW-0067">ATP-binding</keyword>
<keyword evidence="4" id="KW-0547">Nucleotide-binding</keyword>
<feature type="domain" description="Protein kinase" evidence="8">
    <location>
        <begin position="13"/>
        <end position="267"/>
    </location>
</feature>
<dbReference type="Gene3D" id="1.10.510.10">
    <property type="entry name" value="Transferase(Phosphotransferase) domain 1"/>
    <property type="match status" value="1"/>
</dbReference>
<evidence type="ECO:0000256" key="7">
    <source>
        <dbReference type="SAM" id="Phobius"/>
    </source>
</evidence>
<name>A0A7V5PMJ7_CALAY</name>